<dbReference type="Gene3D" id="2.30.42.10">
    <property type="match status" value="1"/>
</dbReference>
<dbReference type="Pfam" id="PF03572">
    <property type="entry name" value="Peptidase_S41"/>
    <property type="match status" value="1"/>
</dbReference>
<dbReference type="InterPro" id="IPR036034">
    <property type="entry name" value="PDZ_sf"/>
</dbReference>
<dbReference type="SUPFAM" id="SSF50156">
    <property type="entry name" value="PDZ domain-like"/>
    <property type="match status" value="1"/>
</dbReference>
<dbReference type="Pfam" id="PF18294">
    <property type="entry name" value="Pept_S41_N"/>
    <property type="match status" value="1"/>
</dbReference>
<dbReference type="Gene3D" id="3.90.226.10">
    <property type="entry name" value="2-enoyl-CoA Hydratase, Chain A, domain 1"/>
    <property type="match status" value="1"/>
</dbReference>
<reference evidence="3" key="1">
    <citation type="submission" date="2021-12" db="EMBL/GenBank/DDBJ databases">
        <authorList>
            <person name="Cha I.-T."/>
            <person name="Lee K.-E."/>
            <person name="Park S.-J."/>
        </authorList>
    </citation>
    <scope>NUCLEOTIDE SEQUENCE</scope>
    <source>
        <strain evidence="3">YSM-43</strain>
    </source>
</reference>
<evidence type="ECO:0000313" key="4">
    <source>
        <dbReference type="Proteomes" id="UP000830454"/>
    </source>
</evidence>
<dbReference type="SUPFAM" id="SSF52096">
    <property type="entry name" value="ClpP/crotonase"/>
    <property type="match status" value="1"/>
</dbReference>
<dbReference type="PANTHER" id="PTHR32060:SF30">
    <property type="entry name" value="CARBOXY-TERMINAL PROCESSING PROTEASE CTPA"/>
    <property type="match status" value="1"/>
</dbReference>
<dbReference type="PROSITE" id="PS51257">
    <property type="entry name" value="PROKAR_LIPOPROTEIN"/>
    <property type="match status" value="1"/>
</dbReference>
<dbReference type="CDD" id="cd07561">
    <property type="entry name" value="Peptidase_S41_CPP_like"/>
    <property type="match status" value="1"/>
</dbReference>
<dbReference type="InterPro" id="IPR029045">
    <property type="entry name" value="ClpP/crotonase-like_dom_sf"/>
</dbReference>
<evidence type="ECO:0000259" key="2">
    <source>
        <dbReference type="SMART" id="SM00245"/>
    </source>
</evidence>
<name>A0ABY4HI92_9FLAO</name>
<dbReference type="PANTHER" id="PTHR32060">
    <property type="entry name" value="TAIL-SPECIFIC PROTEASE"/>
    <property type="match status" value="1"/>
</dbReference>
<keyword evidence="1" id="KW-0732">Signal</keyword>
<dbReference type="SMART" id="SM00245">
    <property type="entry name" value="TSPc"/>
    <property type="match status" value="1"/>
</dbReference>
<feature type="signal peptide" evidence="1">
    <location>
        <begin position="1"/>
        <end position="22"/>
    </location>
</feature>
<gene>
    <name evidence="3" type="ORF">LXD69_10835</name>
</gene>
<dbReference type="RefSeq" id="WP_246915375.1">
    <property type="nucleotide sequence ID" value="NZ_CP090145.1"/>
</dbReference>
<proteinExistence type="predicted"/>
<dbReference type="InterPro" id="IPR005151">
    <property type="entry name" value="Tail-specific_protease"/>
</dbReference>
<evidence type="ECO:0000256" key="1">
    <source>
        <dbReference type="SAM" id="SignalP"/>
    </source>
</evidence>
<dbReference type="Gene3D" id="3.30.750.170">
    <property type="match status" value="1"/>
</dbReference>
<dbReference type="InterPro" id="IPR041613">
    <property type="entry name" value="Pept_S41_N"/>
</dbReference>
<accession>A0ABY4HI92</accession>
<feature type="chain" id="PRO_5045542948" evidence="1">
    <location>
        <begin position="23"/>
        <end position="478"/>
    </location>
</feature>
<sequence length="478" mass="54178">MKKRIYLLSSLFLALFITFSCSDDFDDNPQRTSVNDFIWKGLNQYYYWLEDSPDLVDNRFSTNSDYQNFLNSFSPPESLFEHLVVDRQIDRFSVIFSDYDALEQTLSGTQKSNGVDYELRYKTGSSTELFGWIRYILPNSDAASKNIQRGDFFYAVNGTSLTVDNYRSLLNNDTYTLNLADYDNGNITSNGNTVSLTKTAFSENPVYLKKTFTVGTKKVGYLMYNGFYSQYETELNNAFGYFASEGISHLILDLRYNSGGSVDTATRLASMITGQFNNEIFGKQQWNYKIQNIFNNNNPEELLNRFTTTLGNGSSIQSLNLDKLYVLTSKRTASASELIINGLAPHINVVQIGDATTGKNVGSITLYDSPNFRKQNVNPNHRYAMQPIVLKIANKNNFSDYTNGLQPSISQLEDLNNLGVLGEESDPLLNTALNYVDVNGRFSINQPEHTFKHFGDVKSIQPFGNEMYLEKVPDFLLK</sequence>
<dbReference type="Proteomes" id="UP000830454">
    <property type="component" value="Chromosome"/>
</dbReference>
<reference evidence="3" key="2">
    <citation type="submission" date="2022-04" db="EMBL/GenBank/DDBJ databases">
        <title>Complete Genome Sequence of Flavobacterium sediminilitoris YSM-43, Isolated from a Tidal Sediment.</title>
        <authorList>
            <person name="Lee P.A."/>
        </authorList>
    </citation>
    <scope>NUCLEOTIDE SEQUENCE</scope>
    <source>
        <strain evidence="3">YSM-43</strain>
    </source>
</reference>
<dbReference type="EMBL" id="CP090145">
    <property type="protein sequence ID" value="UOX32547.1"/>
    <property type="molecule type" value="Genomic_DNA"/>
</dbReference>
<feature type="domain" description="Tail specific protease" evidence="2">
    <location>
        <begin position="189"/>
        <end position="412"/>
    </location>
</feature>
<organism evidence="3 4">
    <name type="scientific">Flavobacterium sediminilitoris</name>
    <dbReference type="NCBI Taxonomy" id="2024526"/>
    <lineage>
        <taxon>Bacteria</taxon>
        <taxon>Pseudomonadati</taxon>
        <taxon>Bacteroidota</taxon>
        <taxon>Flavobacteriia</taxon>
        <taxon>Flavobacteriales</taxon>
        <taxon>Flavobacteriaceae</taxon>
        <taxon>Flavobacterium</taxon>
    </lineage>
</organism>
<evidence type="ECO:0000313" key="3">
    <source>
        <dbReference type="EMBL" id="UOX32547.1"/>
    </source>
</evidence>
<protein>
    <submittedName>
        <fullName evidence="3">S41 family peptidase</fullName>
    </submittedName>
</protein>
<keyword evidence="4" id="KW-1185">Reference proteome</keyword>